<feature type="compositionally biased region" description="Low complexity" evidence="1">
    <location>
        <begin position="72"/>
        <end position="81"/>
    </location>
</feature>
<feature type="compositionally biased region" description="Basic residues" evidence="1">
    <location>
        <begin position="95"/>
        <end position="105"/>
    </location>
</feature>
<feature type="transmembrane region" description="Helical" evidence="2">
    <location>
        <begin position="21"/>
        <end position="40"/>
    </location>
</feature>
<evidence type="ECO:0000256" key="1">
    <source>
        <dbReference type="SAM" id="MobiDB-lite"/>
    </source>
</evidence>
<keyword evidence="2" id="KW-0472">Membrane</keyword>
<evidence type="ECO:0000256" key="2">
    <source>
        <dbReference type="SAM" id="Phobius"/>
    </source>
</evidence>
<dbReference type="EMBL" id="JACCKX010000001">
    <property type="protein sequence ID" value="NZA01512.1"/>
    <property type="molecule type" value="Genomic_DNA"/>
</dbReference>
<dbReference type="RefSeq" id="WP_180549976.1">
    <property type="nucleotide sequence ID" value="NZ_JACCKX010000001.1"/>
</dbReference>
<keyword evidence="2" id="KW-1133">Transmembrane helix</keyword>
<keyword evidence="2" id="KW-0812">Transmembrane</keyword>
<protein>
    <recommendedName>
        <fullName evidence="5">DUF3108 domain-containing protein</fullName>
    </recommendedName>
</protein>
<dbReference type="Proteomes" id="UP000589716">
    <property type="component" value="Unassembled WGS sequence"/>
</dbReference>
<name>A0A853IMK4_9BURK</name>
<dbReference type="AlphaFoldDB" id="A0A853IMK4"/>
<gene>
    <name evidence="3" type="ORF">H0I39_06550</name>
</gene>
<proteinExistence type="predicted"/>
<sequence>MTPPLSQPLVPARLPPQHRRALVVAAALALALHAMLLLRWPPLTQQVRAGSAVGTVSTRIIAPPAAPPEPMATPQVPEEVAAPPPVPAAVPQARPRPRPAARPRRAAPPEPAPAEAPSRGAAGGVMDPTASLLAPPPLGDFGGSRSTVPLKPSLEGEAAEQARQFAQAGEPLPARVPRAATLQYRLQGQLNGAPVTGPVTLAWRRTDEIYEADWESSVPALSALRMSSVGLVVPQGLVPVQAGPRTAGVPPTRFDYAQPAVHFASSGQSAALPPGTQDELSVVLQLGAWLAGDARRFEPGQTFELPIAGSDAVQPSRWLVEGAETITALGSQSVQAFKLTRLPLSGQGPQRPPGSRSGWPKPWTTCPRACAGAGPTARRWMPWSTPPDSTAPIPPPPRRRPPRAPAEADARSGPDSPWPRKRPAAPPSAFWPARWSCSTALASPTPPPP</sequence>
<organism evidence="3 4">
    <name type="scientific">Ottowia beijingensis</name>
    <dbReference type="NCBI Taxonomy" id="1207057"/>
    <lineage>
        <taxon>Bacteria</taxon>
        <taxon>Pseudomonadati</taxon>
        <taxon>Pseudomonadota</taxon>
        <taxon>Betaproteobacteria</taxon>
        <taxon>Burkholderiales</taxon>
        <taxon>Comamonadaceae</taxon>
        <taxon>Ottowia</taxon>
    </lineage>
</organism>
<feature type="region of interest" description="Disordered" evidence="1">
    <location>
        <begin position="342"/>
        <end position="431"/>
    </location>
</feature>
<feature type="region of interest" description="Disordered" evidence="1">
    <location>
        <begin position="64"/>
        <end position="159"/>
    </location>
</feature>
<accession>A0A853IMK4</accession>
<evidence type="ECO:0000313" key="4">
    <source>
        <dbReference type="Proteomes" id="UP000589716"/>
    </source>
</evidence>
<comment type="caution">
    <text evidence="3">The sequence shown here is derived from an EMBL/GenBank/DDBJ whole genome shotgun (WGS) entry which is preliminary data.</text>
</comment>
<evidence type="ECO:0000313" key="3">
    <source>
        <dbReference type="EMBL" id="NZA01512.1"/>
    </source>
</evidence>
<keyword evidence="4" id="KW-1185">Reference proteome</keyword>
<reference evidence="3 4" key="1">
    <citation type="submission" date="2020-07" db="EMBL/GenBank/DDBJ databases">
        <authorList>
            <person name="Maaloum M."/>
        </authorList>
    </citation>
    <scope>NUCLEOTIDE SEQUENCE [LARGE SCALE GENOMIC DNA]</scope>
    <source>
        <strain evidence="3 4">GCS-AN-3</strain>
    </source>
</reference>
<evidence type="ECO:0008006" key="5">
    <source>
        <dbReference type="Google" id="ProtNLM"/>
    </source>
</evidence>